<sequence>MGKFGPRYRFLRGSHFSCTKLKLTSGSAPETGQGESGPALLDNVAWLASENISMACLL</sequence>
<comment type="caution">
    <text evidence="1">The sequence shown here is derived from an EMBL/GenBank/DDBJ whole genome shotgun (WGS) entry which is preliminary data.</text>
</comment>
<evidence type="ECO:0000313" key="1">
    <source>
        <dbReference type="EMBL" id="KAH7324309.1"/>
    </source>
</evidence>
<evidence type="ECO:0000313" key="2">
    <source>
        <dbReference type="Proteomes" id="UP000813444"/>
    </source>
</evidence>
<accession>A0A8K0ST37</accession>
<dbReference type="EMBL" id="JAGPNK010000003">
    <property type="protein sequence ID" value="KAH7324309.1"/>
    <property type="molecule type" value="Genomic_DNA"/>
</dbReference>
<proteinExistence type="predicted"/>
<dbReference type="AlphaFoldDB" id="A0A8K0ST37"/>
<protein>
    <submittedName>
        <fullName evidence="1">Uncharacterized protein</fullName>
    </submittedName>
</protein>
<reference evidence="1" key="1">
    <citation type="journal article" date="2021" name="Nat. Commun.">
        <title>Genetic determinants of endophytism in the Arabidopsis root mycobiome.</title>
        <authorList>
            <person name="Mesny F."/>
            <person name="Miyauchi S."/>
            <person name="Thiergart T."/>
            <person name="Pickel B."/>
            <person name="Atanasova L."/>
            <person name="Karlsson M."/>
            <person name="Huettel B."/>
            <person name="Barry K.W."/>
            <person name="Haridas S."/>
            <person name="Chen C."/>
            <person name="Bauer D."/>
            <person name="Andreopoulos W."/>
            <person name="Pangilinan J."/>
            <person name="LaButti K."/>
            <person name="Riley R."/>
            <person name="Lipzen A."/>
            <person name="Clum A."/>
            <person name="Drula E."/>
            <person name="Henrissat B."/>
            <person name="Kohler A."/>
            <person name="Grigoriev I.V."/>
            <person name="Martin F.M."/>
            <person name="Hacquard S."/>
        </authorList>
    </citation>
    <scope>NUCLEOTIDE SEQUENCE</scope>
    <source>
        <strain evidence="1">MPI-CAGE-CH-0235</strain>
    </source>
</reference>
<keyword evidence="2" id="KW-1185">Reference proteome</keyword>
<name>A0A8K0ST37_9HYPO</name>
<gene>
    <name evidence="1" type="ORF">B0I35DRAFT_423885</name>
</gene>
<dbReference type="Proteomes" id="UP000813444">
    <property type="component" value="Unassembled WGS sequence"/>
</dbReference>
<organism evidence="1 2">
    <name type="scientific">Stachybotrys elegans</name>
    <dbReference type="NCBI Taxonomy" id="80388"/>
    <lineage>
        <taxon>Eukaryota</taxon>
        <taxon>Fungi</taxon>
        <taxon>Dikarya</taxon>
        <taxon>Ascomycota</taxon>
        <taxon>Pezizomycotina</taxon>
        <taxon>Sordariomycetes</taxon>
        <taxon>Hypocreomycetidae</taxon>
        <taxon>Hypocreales</taxon>
        <taxon>Stachybotryaceae</taxon>
        <taxon>Stachybotrys</taxon>
    </lineage>
</organism>